<evidence type="ECO:0000313" key="2">
    <source>
        <dbReference type="EMBL" id="KHS44514.1"/>
    </source>
</evidence>
<dbReference type="GO" id="GO:0016747">
    <property type="term" value="F:acyltransferase activity, transferring groups other than amino-acyl groups"/>
    <property type="evidence" value="ECO:0007669"/>
    <property type="project" value="InterPro"/>
</dbReference>
<accession>A0A0B8ZE78</accession>
<protein>
    <submittedName>
        <fullName evidence="2">GCN5-like N-acetyltransferase</fullName>
    </submittedName>
</protein>
<dbReference type="PROSITE" id="PS51186">
    <property type="entry name" value="GNAT"/>
    <property type="match status" value="1"/>
</dbReference>
<dbReference type="PANTHER" id="PTHR47237">
    <property type="entry name" value="SLL0310 PROTEIN"/>
    <property type="match status" value="1"/>
</dbReference>
<dbReference type="InterPro" id="IPR016181">
    <property type="entry name" value="Acyl_CoA_acyltransferase"/>
</dbReference>
<gene>
    <name evidence="2" type="ORF">NJ75_03092</name>
</gene>
<dbReference type="InterPro" id="IPR052729">
    <property type="entry name" value="Acyl/Acetyltrans_Enzymes"/>
</dbReference>
<dbReference type="STRING" id="48936.NJ75_03092"/>
<dbReference type="PANTHER" id="PTHR47237:SF2">
    <property type="entry name" value="BLL4206 PROTEIN"/>
    <property type="match status" value="1"/>
</dbReference>
<sequence length="285" mass="30412">MKVQDATQIVLRDMTTDDIHDVADLCFEQQWPHREEDLEKLLAIGSGLVAEVDGKPCGTIMAWRFGESFAMIGVIIVARAQQGRGLGRELASAMLKRLDGVTVILNATDEGLPLYSKLGFVAMGKVHQHQGIAPVQPLVQLRPGERVRPMGVADAQVLDALYSSATGMDRKAVLDALLADGSAVVLCREHEQTGFAVMRRFGRGWLIGPVIAPDATGAKALIAHWLGTQTGSFCRIDVPEVTGLGPWLEEVGLPEVGHVTRMALGPAPVPGDNVAIFGLAAQALG</sequence>
<dbReference type="SUPFAM" id="SSF55729">
    <property type="entry name" value="Acyl-CoA N-acyltransferases (Nat)"/>
    <property type="match status" value="1"/>
</dbReference>
<dbReference type="RefSeq" id="WP_039335952.1">
    <property type="nucleotide sequence ID" value="NZ_JBNNWK010000015.1"/>
</dbReference>
<dbReference type="PATRIC" id="fig|48936.3.peg.3107"/>
<dbReference type="InterPro" id="IPR041496">
    <property type="entry name" value="YitH/HolE_GNAT"/>
</dbReference>
<dbReference type="Pfam" id="PF18014">
    <property type="entry name" value="Acetyltransf_18"/>
    <property type="match status" value="1"/>
</dbReference>
<evidence type="ECO:0000313" key="3">
    <source>
        <dbReference type="Proteomes" id="UP000031338"/>
    </source>
</evidence>
<keyword evidence="3" id="KW-1185">Reference proteome</keyword>
<dbReference type="InterPro" id="IPR000182">
    <property type="entry name" value="GNAT_dom"/>
</dbReference>
<name>A0A0B8ZE78_9SPHN</name>
<reference evidence="2 3" key="1">
    <citation type="submission" date="2014-10" db="EMBL/GenBank/DDBJ databases">
        <title>Draft genome sequence of Novosphingobium subterraneum DSM 12447.</title>
        <authorList>
            <person name="Gan H.M."/>
            <person name="Gan H.Y."/>
            <person name="Savka M.A."/>
        </authorList>
    </citation>
    <scope>NUCLEOTIDE SEQUENCE [LARGE SCALE GENOMIC DNA]</scope>
    <source>
        <strain evidence="2 3">DSM 12447</strain>
    </source>
</reference>
<dbReference type="Proteomes" id="UP000031338">
    <property type="component" value="Unassembled WGS sequence"/>
</dbReference>
<dbReference type="Pfam" id="PF00583">
    <property type="entry name" value="Acetyltransf_1"/>
    <property type="match status" value="1"/>
</dbReference>
<dbReference type="CDD" id="cd04301">
    <property type="entry name" value="NAT_SF"/>
    <property type="match status" value="1"/>
</dbReference>
<proteinExistence type="predicted"/>
<comment type="caution">
    <text evidence="2">The sequence shown here is derived from an EMBL/GenBank/DDBJ whole genome shotgun (WGS) entry which is preliminary data.</text>
</comment>
<dbReference type="EMBL" id="JRVC01000015">
    <property type="protein sequence ID" value="KHS44514.1"/>
    <property type="molecule type" value="Genomic_DNA"/>
</dbReference>
<dbReference type="Gene3D" id="3.40.630.30">
    <property type="match status" value="1"/>
</dbReference>
<organism evidence="2 3">
    <name type="scientific">Novosphingobium subterraneum</name>
    <dbReference type="NCBI Taxonomy" id="48936"/>
    <lineage>
        <taxon>Bacteria</taxon>
        <taxon>Pseudomonadati</taxon>
        <taxon>Pseudomonadota</taxon>
        <taxon>Alphaproteobacteria</taxon>
        <taxon>Sphingomonadales</taxon>
        <taxon>Sphingomonadaceae</taxon>
        <taxon>Novosphingobium</taxon>
    </lineage>
</organism>
<feature type="domain" description="N-acetyltransferase" evidence="1">
    <location>
        <begin position="9"/>
        <end position="143"/>
    </location>
</feature>
<evidence type="ECO:0000259" key="1">
    <source>
        <dbReference type="PROSITE" id="PS51186"/>
    </source>
</evidence>
<dbReference type="AlphaFoldDB" id="A0A0B8ZE78"/>
<keyword evidence="2" id="KW-0808">Transferase</keyword>
<dbReference type="Gene3D" id="3.40.630.90">
    <property type="match status" value="1"/>
</dbReference>